<dbReference type="Gene3D" id="3.40.710.10">
    <property type="entry name" value="DD-peptidase/beta-lactamase superfamily"/>
    <property type="match status" value="1"/>
</dbReference>
<accession>A0ABW3M7B4</accession>
<gene>
    <name evidence="4" type="ORF">ACFQ1S_04250</name>
</gene>
<keyword evidence="5" id="KW-1185">Reference proteome</keyword>
<dbReference type="SUPFAM" id="SSF56601">
    <property type="entry name" value="beta-lactamase/transpeptidase-like"/>
    <property type="match status" value="1"/>
</dbReference>
<dbReference type="Pfam" id="PF00144">
    <property type="entry name" value="Beta-lactamase"/>
    <property type="match status" value="1"/>
</dbReference>
<evidence type="ECO:0000256" key="2">
    <source>
        <dbReference type="ARBA" id="ARBA00023136"/>
    </source>
</evidence>
<proteinExistence type="predicted"/>
<organism evidence="4 5">
    <name type="scientific">Kibdelosporangium lantanae</name>
    <dbReference type="NCBI Taxonomy" id="1497396"/>
    <lineage>
        <taxon>Bacteria</taxon>
        <taxon>Bacillati</taxon>
        <taxon>Actinomycetota</taxon>
        <taxon>Actinomycetes</taxon>
        <taxon>Pseudonocardiales</taxon>
        <taxon>Pseudonocardiaceae</taxon>
        <taxon>Kibdelosporangium</taxon>
    </lineage>
</organism>
<comment type="subcellular location">
    <subcellularLocation>
        <location evidence="1">Membrane</location>
    </subcellularLocation>
</comment>
<evidence type="ECO:0000313" key="5">
    <source>
        <dbReference type="Proteomes" id="UP001597045"/>
    </source>
</evidence>
<reference evidence="5" key="1">
    <citation type="journal article" date="2019" name="Int. J. Syst. Evol. Microbiol.">
        <title>The Global Catalogue of Microorganisms (GCM) 10K type strain sequencing project: providing services to taxonomists for standard genome sequencing and annotation.</title>
        <authorList>
            <consortium name="The Broad Institute Genomics Platform"/>
            <consortium name="The Broad Institute Genome Sequencing Center for Infectious Disease"/>
            <person name="Wu L."/>
            <person name="Ma J."/>
        </authorList>
    </citation>
    <scope>NUCLEOTIDE SEQUENCE [LARGE SCALE GENOMIC DNA]</scope>
    <source>
        <strain evidence="5">JCM 31486</strain>
    </source>
</reference>
<dbReference type="PANTHER" id="PTHR46825:SF11">
    <property type="entry name" value="PENICILLIN-BINDING PROTEIN 4"/>
    <property type="match status" value="1"/>
</dbReference>
<feature type="domain" description="Beta-lactamase-related" evidence="3">
    <location>
        <begin position="9"/>
        <end position="318"/>
    </location>
</feature>
<keyword evidence="4" id="KW-0378">Hydrolase</keyword>
<dbReference type="InterPro" id="IPR050491">
    <property type="entry name" value="AmpC-like"/>
</dbReference>
<keyword evidence="2" id="KW-0472">Membrane</keyword>
<dbReference type="GO" id="GO:0016787">
    <property type="term" value="F:hydrolase activity"/>
    <property type="evidence" value="ECO:0007669"/>
    <property type="project" value="UniProtKB-KW"/>
</dbReference>
<dbReference type="PANTHER" id="PTHR46825">
    <property type="entry name" value="D-ALANYL-D-ALANINE-CARBOXYPEPTIDASE/ENDOPEPTIDASE AMPH"/>
    <property type="match status" value="1"/>
</dbReference>
<dbReference type="Proteomes" id="UP001597045">
    <property type="component" value="Unassembled WGS sequence"/>
</dbReference>
<comment type="caution">
    <text evidence="4">The sequence shown here is derived from an EMBL/GenBank/DDBJ whole genome shotgun (WGS) entry which is preliminary data.</text>
</comment>
<evidence type="ECO:0000313" key="4">
    <source>
        <dbReference type="EMBL" id="MFD1044860.1"/>
    </source>
</evidence>
<dbReference type="InterPro" id="IPR012338">
    <property type="entry name" value="Beta-lactam/transpept-like"/>
</dbReference>
<dbReference type="EMBL" id="JBHTIS010000145">
    <property type="protein sequence ID" value="MFD1044860.1"/>
    <property type="molecule type" value="Genomic_DNA"/>
</dbReference>
<dbReference type="EC" id="3.-.-.-" evidence="4"/>
<evidence type="ECO:0000256" key="1">
    <source>
        <dbReference type="ARBA" id="ARBA00004370"/>
    </source>
</evidence>
<protein>
    <submittedName>
        <fullName evidence="4">Serine hydrolase domain-containing protein</fullName>
        <ecNumber evidence="4">3.-.-.-</ecNumber>
    </submittedName>
</protein>
<sequence length="330" mass="35738">MTPLADEITTLTHNTGFSGVVSVDRAGTTEFAGAYGLAHRGLGVPNTVDTRFMIASGTKGFTALTVMGLVADGGLTLDTTARSVLGKDLPLVDDTVTVEHLLGHRSGIGEFYPDQAPITDYNMPGRPQDLLHTEQYLPILDGHPQVFEPGSRFEYSNSGYVLLGLIAERVSGIPFHDLVVERVCAPAGMPDTAFHRLDTPESRMALGYLEIDGEWRTNVYHLPIRGAGDGGIFTTVADFARFWPALFDGAIVPKDTVANMIRVHSEVPEEKMAYGLGFWLRGSSVLLEGYDPGVSFRSVHTPETGLTYTVISNTADGAWPITRRLAEVLD</sequence>
<name>A0ABW3M7B4_9PSEU</name>
<dbReference type="InterPro" id="IPR001466">
    <property type="entry name" value="Beta-lactam-related"/>
</dbReference>
<evidence type="ECO:0000259" key="3">
    <source>
        <dbReference type="Pfam" id="PF00144"/>
    </source>
</evidence>